<dbReference type="Proteomes" id="UP000095286">
    <property type="component" value="Unplaced"/>
</dbReference>
<dbReference type="WBParaSite" id="RSKR_0000501800.1">
    <property type="protein sequence ID" value="RSKR_0000501800.1"/>
    <property type="gene ID" value="RSKR_0000501800"/>
</dbReference>
<proteinExistence type="predicted"/>
<evidence type="ECO:0000313" key="2">
    <source>
        <dbReference type="WBParaSite" id="RSKR_0000501800.1"/>
    </source>
</evidence>
<evidence type="ECO:0000313" key="1">
    <source>
        <dbReference type="Proteomes" id="UP000095286"/>
    </source>
</evidence>
<reference evidence="2" key="1">
    <citation type="submission" date="2016-11" db="UniProtKB">
        <authorList>
            <consortium name="WormBaseParasite"/>
        </authorList>
    </citation>
    <scope>IDENTIFICATION</scope>
    <source>
        <strain evidence="2">KR3021</strain>
    </source>
</reference>
<name>A0AC35TX59_9BILA</name>
<protein>
    <submittedName>
        <fullName evidence="2">Diacylglycerol kinase (ATP)</fullName>
    </submittedName>
</protein>
<sequence>MSTYFFSSTSPSPGPYANGAEFCQSTPTSPSAILPNSCDKEEESQVQSIASPSNHHRSTSLKLSPVSPLDCKHFYIKVCGTTSNPRSQAMAAEGYNVDASLVPESIIAKDHGHYFVKKAFNKTVYCHHCCEKMWGMISQGYLCEVCNFICHDKCLKTIVSYCSGVALHLIKNPVPHTWSEPLLIKKHFCAVCRKRTEDSAKSIECEVCEYYVHVDCQDLAVSDCREAATYAASIDQTNQKQYHNMREGNLPKDSKCVVCKKSCNSIECLTGMRCEWCSQTAHATCYRMMKSECDFGPLKKIMLPPNCLTIPRTELPMEQLLNIHSSETVAGFEGQNTANAAITASSVIATESSSLSSKNEKKGNYNEDANGSSNRAYAIEEKEKDDYEIIRIFDGNHSLRNQIYRTISVPKVATADQIRDISLRRFNIYDIKENYFMTQVPTDIGGEEEALEGPVPLRNVKRPEGRRAQLFLRHKDDPDKGIVKLYGGWLRCRDTFAELAVNRDTLIQDVLAEALHIFGLDRTTWHKYNVIEISLERGIVERTTNPLENVLQLLRNLKKDSLRRYHVVRFYIQEKEDPHDHAVFVGNLPVSLAQRQYERILLKLLGAKEKPFTAIGPIYFEYGSLVITFNTPKAATAAVQKLQNAAYEDKKLIVLCLPNIQQHMIPADSEPLLVLVNTKSGGCQGNELIRAFRRQLNPFQVFDVLKGGPLVGLYVFRNIPKYRILACGGDGTVGWVLQCLDIVKQEAACFSPPCAIVPLGTGNDLARVLKWGCGYTDNESVLEILKDVIDAEEIRLDRGNENKEESDQTMYNPEDQTSMTIMNNYFGIGIDADVCLKFHNKRDANPGNYGTKLKEFTLR</sequence>
<accession>A0AC35TX59</accession>
<organism evidence="1 2">
    <name type="scientific">Rhabditophanes sp. KR3021</name>
    <dbReference type="NCBI Taxonomy" id="114890"/>
    <lineage>
        <taxon>Eukaryota</taxon>
        <taxon>Metazoa</taxon>
        <taxon>Ecdysozoa</taxon>
        <taxon>Nematoda</taxon>
        <taxon>Chromadorea</taxon>
        <taxon>Rhabditida</taxon>
        <taxon>Tylenchina</taxon>
        <taxon>Panagrolaimomorpha</taxon>
        <taxon>Strongyloidoidea</taxon>
        <taxon>Alloionematidae</taxon>
        <taxon>Rhabditophanes</taxon>
    </lineage>
</organism>